<organism evidence="1 2">
    <name type="scientific">Desulfonema magnum</name>
    <dbReference type="NCBI Taxonomy" id="45655"/>
    <lineage>
        <taxon>Bacteria</taxon>
        <taxon>Pseudomonadati</taxon>
        <taxon>Thermodesulfobacteriota</taxon>
        <taxon>Desulfobacteria</taxon>
        <taxon>Desulfobacterales</taxon>
        <taxon>Desulfococcaceae</taxon>
        <taxon>Desulfonema</taxon>
    </lineage>
</organism>
<dbReference type="AlphaFoldDB" id="A0A975BTY0"/>
<dbReference type="EMBL" id="CP061800">
    <property type="protein sequence ID" value="QTA91669.1"/>
    <property type="molecule type" value="Genomic_DNA"/>
</dbReference>
<evidence type="ECO:0000313" key="2">
    <source>
        <dbReference type="Proteomes" id="UP000663722"/>
    </source>
</evidence>
<dbReference type="Proteomes" id="UP000663722">
    <property type="component" value="Chromosome"/>
</dbReference>
<proteinExistence type="predicted"/>
<evidence type="ECO:0000313" key="1">
    <source>
        <dbReference type="EMBL" id="QTA91669.1"/>
    </source>
</evidence>
<sequence length="47" mass="5659">MANAYEKAGFFTPGRENIRWEQTKKTDFSKWIFMVKDYNKLIISTRP</sequence>
<keyword evidence="2" id="KW-1185">Reference proteome</keyword>
<reference evidence="1" key="1">
    <citation type="journal article" date="2021" name="Microb. Physiol.">
        <title>Proteogenomic Insights into the Physiology of Marine, Sulfate-Reducing, Filamentous Desulfonema limicola and Desulfonema magnum.</title>
        <authorList>
            <person name="Schnaars V."/>
            <person name="Wohlbrand L."/>
            <person name="Scheve S."/>
            <person name="Hinrichs C."/>
            <person name="Reinhardt R."/>
            <person name="Rabus R."/>
        </authorList>
    </citation>
    <scope>NUCLEOTIDE SEQUENCE</scope>
    <source>
        <strain evidence="1">4be13</strain>
    </source>
</reference>
<gene>
    <name evidence="1" type="ORF">dnm_077420</name>
</gene>
<accession>A0A975BTY0</accession>
<protein>
    <submittedName>
        <fullName evidence="1">Uncharacterized protein</fullName>
    </submittedName>
</protein>
<dbReference type="KEGG" id="dmm:dnm_077420"/>
<name>A0A975BTY0_9BACT</name>